<evidence type="ECO:0000313" key="2">
    <source>
        <dbReference type="Proteomes" id="UP000602050"/>
    </source>
</evidence>
<reference evidence="1" key="1">
    <citation type="journal article" date="2014" name="Int. J. Syst. Evol. Microbiol.">
        <title>Complete genome sequence of Corynebacterium casei LMG S-19264T (=DSM 44701T), isolated from a smear-ripened cheese.</title>
        <authorList>
            <consortium name="US DOE Joint Genome Institute (JGI-PGF)"/>
            <person name="Walter F."/>
            <person name="Albersmeier A."/>
            <person name="Kalinowski J."/>
            <person name="Ruckert C."/>
        </authorList>
    </citation>
    <scope>NUCLEOTIDE SEQUENCE</scope>
    <source>
        <strain evidence="1">CGMCC 1.12360</strain>
    </source>
</reference>
<dbReference type="Proteomes" id="UP000602050">
    <property type="component" value="Unassembled WGS sequence"/>
</dbReference>
<keyword evidence="2" id="KW-1185">Reference proteome</keyword>
<accession>A0A8J2XF71</accession>
<proteinExistence type="predicted"/>
<sequence>MMETFYDVQQLLKKFGTIIYTKDRLGDIELMDMEVDELYQFQLISRSDYMQAKLILRKEKRKLSSNSSGKGIIY</sequence>
<name>A0A8J2XF71_9BACI</name>
<evidence type="ECO:0000313" key="1">
    <source>
        <dbReference type="EMBL" id="GFZ77700.1"/>
    </source>
</evidence>
<dbReference type="InterPro" id="IPR023164">
    <property type="entry name" value="YqgQ-like_sf"/>
</dbReference>
<reference evidence="1" key="2">
    <citation type="submission" date="2020-09" db="EMBL/GenBank/DDBJ databases">
        <authorList>
            <person name="Sun Q."/>
            <person name="Zhou Y."/>
        </authorList>
    </citation>
    <scope>NUCLEOTIDE SEQUENCE</scope>
    <source>
        <strain evidence="1">CGMCC 1.12360</strain>
    </source>
</reference>
<evidence type="ECO:0008006" key="3">
    <source>
        <dbReference type="Google" id="ProtNLM"/>
    </source>
</evidence>
<dbReference type="AlphaFoldDB" id="A0A8J2XF71"/>
<gene>
    <name evidence="1" type="ORF">GCM10010978_19070</name>
</gene>
<organism evidence="1 2">
    <name type="scientific">Compostibacillus humi</name>
    <dbReference type="NCBI Taxonomy" id="1245525"/>
    <lineage>
        <taxon>Bacteria</taxon>
        <taxon>Bacillati</taxon>
        <taxon>Bacillota</taxon>
        <taxon>Bacilli</taxon>
        <taxon>Bacillales</taxon>
        <taxon>Bacillaceae</taxon>
        <taxon>Compostibacillus</taxon>
    </lineage>
</organism>
<dbReference type="Pfam" id="PF06014">
    <property type="entry name" value="YqgQ-like"/>
    <property type="match status" value="1"/>
</dbReference>
<dbReference type="EMBL" id="BMEV01000032">
    <property type="protein sequence ID" value="GFZ77700.1"/>
    <property type="molecule type" value="Genomic_DNA"/>
</dbReference>
<dbReference type="InterPro" id="IPR009256">
    <property type="entry name" value="YqgQ-like"/>
</dbReference>
<dbReference type="SUPFAM" id="SSF158379">
    <property type="entry name" value="YqgQ-like"/>
    <property type="match status" value="1"/>
</dbReference>
<comment type="caution">
    <text evidence="1">The sequence shown here is derived from an EMBL/GenBank/DDBJ whole genome shotgun (WGS) entry which is preliminary data.</text>
</comment>
<dbReference type="Gene3D" id="1.10.287.760">
    <property type="entry name" value="YqgQ-like"/>
    <property type="match status" value="1"/>
</dbReference>
<protein>
    <recommendedName>
        <fullName evidence="3">DUF910 family protein</fullName>
    </recommendedName>
</protein>